<dbReference type="STRING" id="82801.SAMN04488506_2056"/>
<dbReference type="RefSeq" id="WP_143084256.1">
    <property type="nucleotide sequence ID" value="NZ_CP126128.1"/>
</dbReference>
<feature type="transmembrane region" description="Helical" evidence="1">
    <location>
        <begin position="303"/>
        <end position="321"/>
    </location>
</feature>
<dbReference type="AlphaFoldDB" id="A0A1I5YJT9"/>
<accession>A0A1I5YJT9</accession>
<sequence length="395" mass="45712">MGLAKWHWLKLVREWKTRIILIAFLIFFSSFSLFYRQQSLDLPLDEARSQYEVTQQLFHIIPEAHFEGELGTEVYDLLAQQQRLYGMQRYILSEKEGNTVEAMVSVVDNYLDNGRTIAENQLRLWEMTDFESYLVLTGTLPDREELQQELAFYTYLDDHQLNIEWNPYSASQVLYQQAELIVGIVLFVFAALLAADRFTQDQKNNWSVTQGNPISWKKQWHQRSAQLWGLMWIVTGTGMLVSYGVSVVRESTGSLWYPIGVFFGEKIEYIATWQYIGMLVFLGMILSYILLLFSTGLSWMIRNIYLTIGLTISVYFIPYIWQLMGPFSSWQPSLYLHIVPVVKGATAAELGISSINTWKIVLSFGVCLLLLEGIFALIFQLIPTKTMGLKRRETS</sequence>
<evidence type="ECO:0000256" key="1">
    <source>
        <dbReference type="SAM" id="Phobius"/>
    </source>
</evidence>
<organism evidence="2 3">
    <name type="scientific">Desemzia incerta</name>
    <dbReference type="NCBI Taxonomy" id="82801"/>
    <lineage>
        <taxon>Bacteria</taxon>
        <taxon>Bacillati</taxon>
        <taxon>Bacillota</taxon>
        <taxon>Bacilli</taxon>
        <taxon>Lactobacillales</taxon>
        <taxon>Carnobacteriaceae</taxon>
        <taxon>Desemzia</taxon>
    </lineage>
</organism>
<keyword evidence="3" id="KW-1185">Reference proteome</keyword>
<evidence type="ECO:0000313" key="2">
    <source>
        <dbReference type="EMBL" id="SFQ44484.1"/>
    </source>
</evidence>
<keyword evidence="1" id="KW-1133">Transmembrane helix</keyword>
<keyword evidence="1" id="KW-0812">Transmembrane</keyword>
<feature type="transmembrane region" description="Helical" evidence="1">
    <location>
        <begin position="174"/>
        <end position="195"/>
    </location>
</feature>
<gene>
    <name evidence="2" type="ORF">SAMN04488506_2056</name>
</gene>
<protein>
    <recommendedName>
        <fullName evidence="4">ABC-2 family transporter protein</fullName>
    </recommendedName>
</protein>
<evidence type="ECO:0008006" key="4">
    <source>
        <dbReference type="Google" id="ProtNLM"/>
    </source>
</evidence>
<name>A0A1I5YJT9_9LACT</name>
<proteinExistence type="predicted"/>
<dbReference type="Proteomes" id="UP000199136">
    <property type="component" value="Unassembled WGS sequence"/>
</dbReference>
<dbReference type="EMBL" id="FOXW01000009">
    <property type="protein sequence ID" value="SFQ44484.1"/>
    <property type="molecule type" value="Genomic_DNA"/>
</dbReference>
<feature type="transmembrane region" description="Helical" evidence="1">
    <location>
        <begin position="15"/>
        <end position="35"/>
    </location>
</feature>
<reference evidence="2 3" key="1">
    <citation type="submission" date="2016-10" db="EMBL/GenBank/DDBJ databases">
        <authorList>
            <person name="de Groot N.N."/>
        </authorList>
    </citation>
    <scope>NUCLEOTIDE SEQUENCE [LARGE SCALE GENOMIC DNA]</scope>
    <source>
        <strain evidence="2 3">DSM 20581</strain>
    </source>
</reference>
<dbReference type="OrthoDB" id="2416555at2"/>
<feature type="transmembrane region" description="Helical" evidence="1">
    <location>
        <begin position="360"/>
        <end position="382"/>
    </location>
</feature>
<feature type="transmembrane region" description="Helical" evidence="1">
    <location>
        <begin position="227"/>
        <end position="249"/>
    </location>
</feature>
<feature type="transmembrane region" description="Helical" evidence="1">
    <location>
        <begin position="269"/>
        <end position="291"/>
    </location>
</feature>
<keyword evidence="1" id="KW-0472">Membrane</keyword>
<evidence type="ECO:0000313" key="3">
    <source>
        <dbReference type="Proteomes" id="UP000199136"/>
    </source>
</evidence>